<dbReference type="EMBL" id="KE504160">
    <property type="protein sequence ID" value="EPS98998.1"/>
    <property type="molecule type" value="Genomic_DNA"/>
</dbReference>
<protein>
    <recommendedName>
        <fullName evidence="6">Terpene synthase</fullName>
        <ecNumber evidence="6">4.2.3.-</ecNumber>
    </recommendedName>
</protein>
<evidence type="ECO:0000256" key="3">
    <source>
        <dbReference type="ARBA" id="ARBA00022723"/>
    </source>
</evidence>
<dbReference type="HOGENOM" id="CLU_042538_2_1_1"/>
<dbReference type="GO" id="GO:0008299">
    <property type="term" value="P:isoprenoid biosynthetic process"/>
    <property type="evidence" value="ECO:0007669"/>
    <property type="project" value="UniProtKB-ARBA"/>
</dbReference>
<keyword evidence="8" id="KW-1185">Reference proteome</keyword>
<dbReference type="InParanoid" id="S8E6H9"/>
<keyword evidence="5 6" id="KW-0456">Lyase</keyword>
<dbReference type="AlphaFoldDB" id="S8E6H9"/>
<dbReference type="Gene3D" id="1.10.600.10">
    <property type="entry name" value="Farnesyl Diphosphate Synthase"/>
    <property type="match status" value="1"/>
</dbReference>
<dbReference type="InterPro" id="IPR034686">
    <property type="entry name" value="Terpene_cyclase-like_2"/>
</dbReference>
<evidence type="ECO:0000256" key="2">
    <source>
        <dbReference type="ARBA" id="ARBA00006333"/>
    </source>
</evidence>
<gene>
    <name evidence="7" type="ORF">FOMPIDRAFT_1017321</name>
</gene>
<evidence type="ECO:0000256" key="4">
    <source>
        <dbReference type="ARBA" id="ARBA00022842"/>
    </source>
</evidence>
<dbReference type="OrthoDB" id="2861623at2759"/>
<dbReference type="SMR" id="S8E6H9"/>
<evidence type="ECO:0000256" key="1">
    <source>
        <dbReference type="ARBA" id="ARBA00001946"/>
    </source>
</evidence>
<dbReference type="InterPro" id="IPR008949">
    <property type="entry name" value="Isoprenoid_synthase_dom_sf"/>
</dbReference>
<dbReference type="SFLD" id="SFLDS00005">
    <property type="entry name" value="Isoprenoid_Synthase_Type_I"/>
    <property type="match status" value="1"/>
</dbReference>
<dbReference type="Pfam" id="PF19086">
    <property type="entry name" value="Terpene_syn_C_2"/>
    <property type="match status" value="1"/>
</dbReference>
<dbReference type="Proteomes" id="UP000015241">
    <property type="component" value="Unassembled WGS sequence"/>
</dbReference>
<dbReference type="STRING" id="743788.S8E6H9"/>
<dbReference type="SFLD" id="SFLDG01020">
    <property type="entry name" value="Terpene_Cyclase_Like_2"/>
    <property type="match status" value="1"/>
</dbReference>
<comment type="cofactor">
    <cofactor evidence="1 6">
        <name>Mg(2+)</name>
        <dbReference type="ChEBI" id="CHEBI:18420"/>
    </cofactor>
</comment>
<organism evidence="7 8">
    <name type="scientific">Fomitopsis schrenkii</name>
    <name type="common">Brown rot fungus</name>
    <dbReference type="NCBI Taxonomy" id="2126942"/>
    <lineage>
        <taxon>Eukaryota</taxon>
        <taxon>Fungi</taxon>
        <taxon>Dikarya</taxon>
        <taxon>Basidiomycota</taxon>
        <taxon>Agaricomycotina</taxon>
        <taxon>Agaricomycetes</taxon>
        <taxon>Polyporales</taxon>
        <taxon>Fomitopsis</taxon>
    </lineage>
</organism>
<dbReference type="PANTHER" id="PTHR35201:SF4">
    <property type="entry name" value="BETA-PINACENE SYNTHASE-RELATED"/>
    <property type="match status" value="1"/>
</dbReference>
<reference evidence="7 8" key="1">
    <citation type="journal article" date="2012" name="Science">
        <title>The Paleozoic origin of enzymatic lignin decomposition reconstructed from 31 fungal genomes.</title>
        <authorList>
            <person name="Floudas D."/>
            <person name="Binder M."/>
            <person name="Riley R."/>
            <person name="Barry K."/>
            <person name="Blanchette R.A."/>
            <person name="Henrissat B."/>
            <person name="Martinez A.T."/>
            <person name="Otillar R."/>
            <person name="Spatafora J.W."/>
            <person name="Yadav J.S."/>
            <person name="Aerts A."/>
            <person name="Benoit I."/>
            <person name="Boyd A."/>
            <person name="Carlson A."/>
            <person name="Copeland A."/>
            <person name="Coutinho P.M."/>
            <person name="de Vries R.P."/>
            <person name="Ferreira P."/>
            <person name="Findley K."/>
            <person name="Foster B."/>
            <person name="Gaskell J."/>
            <person name="Glotzer D."/>
            <person name="Gorecki P."/>
            <person name="Heitman J."/>
            <person name="Hesse C."/>
            <person name="Hori C."/>
            <person name="Igarashi K."/>
            <person name="Jurgens J.A."/>
            <person name="Kallen N."/>
            <person name="Kersten P."/>
            <person name="Kohler A."/>
            <person name="Kuees U."/>
            <person name="Kumar T.K.A."/>
            <person name="Kuo A."/>
            <person name="LaButti K."/>
            <person name="Larrondo L.F."/>
            <person name="Lindquist E."/>
            <person name="Ling A."/>
            <person name="Lombard V."/>
            <person name="Lucas S."/>
            <person name="Lundell T."/>
            <person name="Martin R."/>
            <person name="McLaughlin D.J."/>
            <person name="Morgenstern I."/>
            <person name="Morin E."/>
            <person name="Murat C."/>
            <person name="Nagy L.G."/>
            <person name="Nolan M."/>
            <person name="Ohm R.A."/>
            <person name="Patyshakuliyeva A."/>
            <person name="Rokas A."/>
            <person name="Ruiz-Duenas F.J."/>
            <person name="Sabat G."/>
            <person name="Salamov A."/>
            <person name="Samejima M."/>
            <person name="Schmutz J."/>
            <person name="Slot J.C."/>
            <person name="St John F."/>
            <person name="Stenlid J."/>
            <person name="Sun H."/>
            <person name="Sun S."/>
            <person name="Syed K."/>
            <person name="Tsang A."/>
            <person name="Wiebenga A."/>
            <person name="Young D."/>
            <person name="Pisabarro A."/>
            <person name="Eastwood D.C."/>
            <person name="Martin F."/>
            <person name="Cullen D."/>
            <person name="Grigoriev I.V."/>
            <person name="Hibbett D.S."/>
        </authorList>
    </citation>
    <scope>NUCLEOTIDE SEQUENCE</scope>
    <source>
        <strain evidence="8">FP-58527</strain>
    </source>
</reference>
<dbReference type="GO" id="GO:0046872">
    <property type="term" value="F:metal ion binding"/>
    <property type="evidence" value="ECO:0007669"/>
    <property type="project" value="UniProtKB-KW"/>
</dbReference>
<evidence type="ECO:0000256" key="5">
    <source>
        <dbReference type="ARBA" id="ARBA00023239"/>
    </source>
</evidence>
<evidence type="ECO:0000313" key="8">
    <source>
        <dbReference type="Proteomes" id="UP000015241"/>
    </source>
</evidence>
<keyword evidence="3 6" id="KW-0479">Metal-binding</keyword>
<dbReference type="PANTHER" id="PTHR35201">
    <property type="entry name" value="TERPENE SYNTHASE"/>
    <property type="match status" value="1"/>
</dbReference>
<sequence length="350" mass="39539">MSVPSPPESFVLPDLVAHCPFPLARQPNAKAIAAASDKWLDDGCPELSQRKRAALYGLQSGILTAHCYPDADDEHLRVVADFLVYLFHLDNISDTMAVTGTEQLADVVMNAHWLPERYAPTTSPGKEQPTEEFSAGKLARSYWSRCIEDAKPGPQARFKENLELFFEAVQLQTQDRDSGAIPDLESYINIRRDTSGCKPSFDLIEYAMRLDLPDFVVEHPVIKALNQAANDLVTWSNDIFSYNVEQARGDTHNMIPILMIHHKLSLQEAVDYVGNLCKQTIDGFIENEKRIPSWGKEVDKEVSVYVKGLRDWIVGSLHWSYMTERYFGATGSHVKESRVMKLLPKRQRTA</sequence>
<accession>S8E6H9</accession>
<name>S8E6H9_FOMSC</name>
<proteinExistence type="inferred from homology"/>
<evidence type="ECO:0000313" key="7">
    <source>
        <dbReference type="EMBL" id="EPS98998.1"/>
    </source>
</evidence>
<keyword evidence="4 6" id="KW-0460">Magnesium</keyword>
<dbReference type="EC" id="4.2.3.-" evidence="6"/>
<dbReference type="GO" id="GO:0010333">
    <property type="term" value="F:terpene synthase activity"/>
    <property type="evidence" value="ECO:0007669"/>
    <property type="project" value="InterPro"/>
</dbReference>
<comment type="similarity">
    <text evidence="2 6">Belongs to the terpene synthase family.</text>
</comment>
<evidence type="ECO:0000256" key="6">
    <source>
        <dbReference type="RuleBase" id="RU366034"/>
    </source>
</evidence>
<dbReference type="SUPFAM" id="SSF48576">
    <property type="entry name" value="Terpenoid synthases"/>
    <property type="match status" value="1"/>
</dbReference>
<dbReference type="eggNOG" id="ENOG502S2X0">
    <property type="taxonomic scope" value="Eukaryota"/>
</dbReference>